<dbReference type="EMBL" id="JBBPBF010000026">
    <property type="protein sequence ID" value="KAK7608961.1"/>
    <property type="molecule type" value="Genomic_DNA"/>
</dbReference>
<keyword evidence="1" id="KW-0472">Membrane</keyword>
<keyword evidence="3" id="KW-1185">Reference proteome</keyword>
<keyword evidence="1" id="KW-0812">Transmembrane</keyword>
<dbReference type="Proteomes" id="UP001367316">
    <property type="component" value="Unassembled WGS sequence"/>
</dbReference>
<gene>
    <name evidence="2" type="ORF">JOL62DRAFT_198413</name>
</gene>
<evidence type="ECO:0000256" key="1">
    <source>
        <dbReference type="SAM" id="Phobius"/>
    </source>
</evidence>
<organism evidence="2 3">
    <name type="scientific">Phyllosticta paracitricarpa</name>
    <dbReference type="NCBI Taxonomy" id="2016321"/>
    <lineage>
        <taxon>Eukaryota</taxon>
        <taxon>Fungi</taxon>
        <taxon>Dikarya</taxon>
        <taxon>Ascomycota</taxon>
        <taxon>Pezizomycotina</taxon>
        <taxon>Dothideomycetes</taxon>
        <taxon>Dothideomycetes incertae sedis</taxon>
        <taxon>Botryosphaeriales</taxon>
        <taxon>Phyllostictaceae</taxon>
        <taxon>Phyllosticta</taxon>
    </lineage>
</organism>
<sequence>MPFSLPPREQQDSAQHVCRCRTSEGRAVSSAHQQNVPKTAIRAIAPRCSYQQGSVLFYLPFLRATVFESCRWRDREGGWEDRKEEIFVARSLAALRCARHARLPACPRKGKASKTRGDAHSLHHGCASLRWDPLRLAEVGPSILPPRYSYLHSSLPLSPYLTYLPDPCGWLVGWLVVWLDVVSSRLSGSLSDRSTVRVLLLDWGCDDRHHLIPSSLRRASISGRGGGALDWTSFSLLQSLAVLAVLAGWLAGCCCCCCWILLPGSRCRALALLALPWALGDASS</sequence>
<evidence type="ECO:0000313" key="2">
    <source>
        <dbReference type="EMBL" id="KAK7608961.1"/>
    </source>
</evidence>
<name>A0ABR1N174_9PEZI</name>
<keyword evidence="1" id="KW-1133">Transmembrane helix</keyword>
<proteinExistence type="predicted"/>
<reference evidence="2 3" key="1">
    <citation type="submission" date="2024-04" db="EMBL/GenBank/DDBJ databases">
        <title>Phyllosticta paracitricarpa is synonymous to the EU quarantine fungus P. citricarpa based on phylogenomic analyses.</title>
        <authorList>
            <consortium name="Lawrence Berkeley National Laboratory"/>
            <person name="Van ingen-buijs V.A."/>
            <person name="Van westerhoven A.C."/>
            <person name="Haridas S."/>
            <person name="Skiadas P."/>
            <person name="Martin F."/>
            <person name="Groenewald J.Z."/>
            <person name="Crous P.W."/>
            <person name="Seidl M.F."/>
        </authorList>
    </citation>
    <scope>NUCLEOTIDE SEQUENCE [LARGE SCALE GENOMIC DNA]</scope>
    <source>
        <strain evidence="2 3">CBS 141358</strain>
    </source>
</reference>
<feature type="transmembrane region" description="Helical" evidence="1">
    <location>
        <begin position="240"/>
        <end position="262"/>
    </location>
</feature>
<comment type="caution">
    <text evidence="2">The sequence shown here is derived from an EMBL/GenBank/DDBJ whole genome shotgun (WGS) entry which is preliminary data.</text>
</comment>
<protein>
    <submittedName>
        <fullName evidence="2">Uncharacterized protein</fullName>
    </submittedName>
</protein>
<evidence type="ECO:0000313" key="3">
    <source>
        <dbReference type="Proteomes" id="UP001367316"/>
    </source>
</evidence>
<accession>A0ABR1N174</accession>